<dbReference type="FunCoup" id="A0A1E7FAG8">
    <property type="interactions" value="95"/>
</dbReference>
<dbReference type="InterPro" id="IPR007242">
    <property type="entry name" value="Atg12"/>
</dbReference>
<dbReference type="GO" id="GO:0019776">
    <property type="term" value="F:Atg8-family ligase activity"/>
    <property type="evidence" value="ECO:0007669"/>
    <property type="project" value="TreeGrafter"/>
</dbReference>
<dbReference type="SUPFAM" id="SSF54236">
    <property type="entry name" value="Ubiquitin-like"/>
    <property type="match status" value="1"/>
</dbReference>
<dbReference type="InterPro" id="IPR029071">
    <property type="entry name" value="Ubiquitin-like_domsf"/>
</dbReference>
<dbReference type="FunFam" id="3.10.20.90:FF:000150">
    <property type="entry name" value="Ubiquitin-like protein ATG12"/>
    <property type="match status" value="1"/>
</dbReference>
<feature type="non-terminal residue" evidence="5">
    <location>
        <position position="1"/>
    </location>
</feature>
<dbReference type="Gene3D" id="3.10.20.90">
    <property type="entry name" value="Phosphatidylinositol 3-kinase Catalytic Subunit, Chain A, domain 1"/>
    <property type="match status" value="1"/>
</dbReference>
<dbReference type="GO" id="GO:0000422">
    <property type="term" value="P:autophagy of mitochondrion"/>
    <property type="evidence" value="ECO:0007669"/>
    <property type="project" value="TreeGrafter"/>
</dbReference>
<sequence length="94" mass="10569">KKPPSVEKIKVHFVSVGSAPILKKTKFQISADQRFASVYAFLRKVLKLQVGDSLFLYLQAAFCPGPEELVGDLNECFSRRGELVIHYSLQQAWG</sequence>
<dbReference type="Proteomes" id="UP000095751">
    <property type="component" value="Unassembled WGS sequence"/>
</dbReference>
<dbReference type="GO" id="GO:0097352">
    <property type="term" value="P:autophagosome maturation"/>
    <property type="evidence" value="ECO:0007669"/>
    <property type="project" value="TreeGrafter"/>
</dbReference>
<dbReference type="InParanoid" id="A0A1E7FAG8"/>
<dbReference type="GO" id="GO:0034274">
    <property type="term" value="C:Atg12-Atg5-Atg16 complex"/>
    <property type="evidence" value="ECO:0007669"/>
    <property type="project" value="TreeGrafter"/>
</dbReference>
<keyword evidence="2 4" id="KW-0833">Ubl conjugation pathway</keyword>
<dbReference type="GO" id="GO:0061723">
    <property type="term" value="P:glycophagy"/>
    <property type="evidence" value="ECO:0007669"/>
    <property type="project" value="TreeGrafter"/>
</dbReference>
<name>A0A1E7FAG8_9STRA</name>
<evidence type="ECO:0000313" key="6">
    <source>
        <dbReference type="Proteomes" id="UP000095751"/>
    </source>
</evidence>
<dbReference type="GO" id="GO:0000421">
    <property type="term" value="C:autophagosome membrane"/>
    <property type="evidence" value="ECO:0007669"/>
    <property type="project" value="TreeGrafter"/>
</dbReference>
<evidence type="ECO:0000256" key="4">
    <source>
        <dbReference type="RuleBase" id="RU361201"/>
    </source>
</evidence>
<dbReference type="GO" id="GO:0000045">
    <property type="term" value="P:autophagosome assembly"/>
    <property type="evidence" value="ECO:0007669"/>
    <property type="project" value="InterPro"/>
</dbReference>
<evidence type="ECO:0000256" key="3">
    <source>
        <dbReference type="ARBA" id="ARBA00023006"/>
    </source>
</evidence>
<feature type="non-terminal residue" evidence="5">
    <location>
        <position position="94"/>
    </location>
</feature>
<protein>
    <recommendedName>
        <fullName evidence="4">Ubiquitin-like protein ATG12</fullName>
    </recommendedName>
</protein>
<dbReference type="OrthoDB" id="10003551at2759"/>
<dbReference type="PANTHER" id="PTHR13385">
    <property type="entry name" value="AUTOPHAGY PROTEIN 12"/>
    <property type="match status" value="1"/>
</dbReference>
<keyword evidence="3 4" id="KW-0072">Autophagy</keyword>
<dbReference type="AlphaFoldDB" id="A0A1E7FAG8"/>
<dbReference type="GO" id="GO:0034045">
    <property type="term" value="C:phagophore assembly site membrane"/>
    <property type="evidence" value="ECO:0007669"/>
    <property type="project" value="TreeGrafter"/>
</dbReference>
<comment type="similarity">
    <text evidence="4">Belongs to the ATG12 family.</text>
</comment>
<evidence type="ECO:0000313" key="5">
    <source>
        <dbReference type="EMBL" id="OEU15147.1"/>
    </source>
</evidence>
<dbReference type="Pfam" id="PF04110">
    <property type="entry name" value="APG12"/>
    <property type="match status" value="1"/>
</dbReference>
<dbReference type="GO" id="GO:0034727">
    <property type="term" value="P:piecemeal microautophagy of the nucleus"/>
    <property type="evidence" value="ECO:0007669"/>
    <property type="project" value="TreeGrafter"/>
</dbReference>
<comment type="subunit">
    <text evidence="4">Forms a conjugate with ATG5.</text>
</comment>
<organism evidence="5 6">
    <name type="scientific">Fragilariopsis cylindrus CCMP1102</name>
    <dbReference type="NCBI Taxonomy" id="635003"/>
    <lineage>
        <taxon>Eukaryota</taxon>
        <taxon>Sar</taxon>
        <taxon>Stramenopiles</taxon>
        <taxon>Ochrophyta</taxon>
        <taxon>Bacillariophyta</taxon>
        <taxon>Bacillariophyceae</taxon>
        <taxon>Bacillariophycidae</taxon>
        <taxon>Bacillariales</taxon>
        <taxon>Bacillariaceae</taxon>
        <taxon>Fragilariopsis</taxon>
    </lineage>
</organism>
<dbReference type="KEGG" id="fcy:FRACYDRAFT_145130"/>
<evidence type="ECO:0000256" key="2">
    <source>
        <dbReference type="ARBA" id="ARBA00022786"/>
    </source>
</evidence>
<dbReference type="PANTHER" id="PTHR13385:SF0">
    <property type="entry name" value="UBIQUITIN-LIKE PROTEIN ATG12"/>
    <property type="match status" value="1"/>
</dbReference>
<accession>A0A1E7FAG8</accession>
<dbReference type="EMBL" id="KV784359">
    <property type="protein sequence ID" value="OEU15147.1"/>
    <property type="molecule type" value="Genomic_DNA"/>
</dbReference>
<gene>
    <name evidence="5" type="ORF">FRACYDRAFT_145130</name>
</gene>
<keyword evidence="1 4" id="KW-1017">Isopeptide bond</keyword>
<dbReference type="CDD" id="cd01612">
    <property type="entry name" value="Ubl_ATG12"/>
    <property type="match status" value="1"/>
</dbReference>
<proteinExistence type="inferred from homology"/>
<reference evidence="5 6" key="1">
    <citation type="submission" date="2016-09" db="EMBL/GenBank/DDBJ databases">
        <title>Extensive genetic diversity and differential bi-allelic expression allows diatom success in the polar Southern Ocean.</title>
        <authorList>
            <consortium name="DOE Joint Genome Institute"/>
            <person name="Mock T."/>
            <person name="Otillar R.P."/>
            <person name="Strauss J."/>
            <person name="Dupont C."/>
            <person name="Frickenhaus S."/>
            <person name="Maumus F."/>
            <person name="Mcmullan M."/>
            <person name="Sanges R."/>
            <person name="Schmutz J."/>
            <person name="Toseland A."/>
            <person name="Valas R."/>
            <person name="Veluchamy A."/>
            <person name="Ward B.J."/>
            <person name="Allen A."/>
            <person name="Barry K."/>
            <person name="Falciatore A."/>
            <person name="Ferrante M."/>
            <person name="Fortunato A.E."/>
            <person name="Gloeckner G."/>
            <person name="Gruber A."/>
            <person name="Hipkin R."/>
            <person name="Janech M."/>
            <person name="Kroth P."/>
            <person name="Leese F."/>
            <person name="Lindquist E."/>
            <person name="Lyon B.R."/>
            <person name="Martin J."/>
            <person name="Mayer C."/>
            <person name="Parker M."/>
            <person name="Quesneville H."/>
            <person name="Raymond J."/>
            <person name="Uhlig C."/>
            <person name="Valentin K.U."/>
            <person name="Worden A.Z."/>
            <person name="Armbrust E.V."/>
            <person name="Bowler C."/>
            <person name="Green B."/>
            <person name="Moulton V."/>
            <person name="Van Oosterhout C."/>
            <person name="Grigoriev I."/>
        </authorList>
    </citation>
    <scope>NUCLEOTIDE SEQUENCE [LARGE SCALE GENOMIC DNA]</scope>
    <source>
        <strain evidence="5 6">CCMP1102</strain>
    </source>
</reference>
<keyword evidence="6" id="KW-1185">Reference proteome</keyword>
<evidence type="ECO:0000256" key="1">
    <source>
        <dbReference type="ARBA" id="ARBA00022499"/>
    </source>
</evidence>